<dbReference type="KEGG" id="cex:CSE_14340"/>
<dbReference type="EMBL" id="AP012051">
    <property type="protein sequence ID" value="BAL81560.1"/>
    <property type="molecule type" value="Genomic_DNA"/>
</dbReference>
<gene>
    <name evidence="2" type="ordered locus">CSE_14340</name>
</gene>
<dbReference type="AlphaFoldDB" id="A0A7U6JGJ0"/>
<name>A0A7U6JGJ0_CALEA</name>
<sequence length="162" mass="19142">METKKLIETFPKGNPARQIDIFKAIDYYIGLENVYEIESSINFTLISEEKTCIFINKNLPFKVKHFILAHEFVEYLMQKQKPFANFPYYIYKGRDKKFQWKVNKIASELLVPEVVLKKIISEALLYTDRIKSPLVNELSNYFEVSINVIKIRLKSFGYEVVL</sequence>
<organism evidence="2 3">
    <name type="scientific">Caldisericum exile (strain DSM 21853 / NBRC 104410 / AZM16c01)</name>
    <dbReference type="NCBI Taxonomy" id="511051"/>
    <lineage>
        <taxon>Bacteria</taxon>
        <taxon>Pseudomonadati</taxon>
        <taxon>Caldisericota/Cryosericota group</taxon>
        <taxon>Caldisericota</taxon>
        <taxon>Caldisericia</taxon>
        <taxon>Caldisericales</taxon>
        <taxon>Caldisericaceae</taxon>
        <taxon>Caldisericum</taxon>
    </lineage>
</organism>
<evidence type="ECO:0000313" key="2">
    <source>
        <dbReference type="EMBL" id="BAL81560.1"/>
    </source>
</evidence>
<evidence type="ECO:0000313" key="3">
    <source>
        <dbReference type="Proteomes" id="UP000004793"/>
    </source>
</evidence>
<dbReference type="PANTHER" id="PTHR43236:SF2">
    <property type="entry name" value="BLL0069 PROTEIN"/>
    <property type="match status" value="1"/>
</dbReference>
<dbReference type="Pfam" id="PF06114">
    <property type="entry name" value="Peptidase_M78"/>
    <property type="match status" value="1"/>
</dbReference>
<reference evidence="2 3" key="1">
    <citation type="submission" date="2011-01" db="EMBL/GenBank/DDBJ databases">
        <title>Whole genome sequence of Caldisericum exile AZM16c01.</title>
        <authorList>
            <person name="Narita-Yamada S."/>
            <person name="Kawakoshi A."/>
            <person name="Nakamura S."/>
            <person name="Sasagawa M."/>
            <person name="Fukada J."/>
            <person name="Sekine M."/>
            <person name="Kato Y."/>
            <person name="Fukai R."/>
            <person name="Sasaki K."/>
            <person name="Hanamaki A."/>
            <person name="Narita H."/>
            <person name="Konno Y."/>
            <person name="Mori K."/>
            <person name="Yamazaki S."/>
            <person name="Suzuki K."/>
            <person name="Fujita N."/>
        </authorList>
    </citation>
    <scope>NUCLEOTIDE SEQUENCE [LARGE SCALE GENOMIC DNA]</scope>
    <source>
        <strain evidence="3">DSM 21853 / NBRC 104410 / AZM16c01</strain>
    </source>
</reference>
<proteinExistence type="predicted"/>
<dbReference type="Proteomes" id="UP000004793">
    <property type="component" value="Chromosome"/>
</dbReference>
<protein>
    <recommendedName>
        <fullName evidence="1">IrrE N-terminal-like domain-containing protein</fullName>
    </recommendedName>
</protein>
<dbReference type="RefSeq" id="WP_014453955.1">
    <property type="nucleotide sequence ID" value="NC_017096.1"/>
</dbReference>
<feature type="domain" description="IrrE N-terminal-like" evidence="1">
    <location>
        <begin position="50"/>
        <end position="154"/>
    </location>
</feature>
<accession>A0A7U6JGJ0</accession>
<dbReference type="Gene3D" id="1.10.10.2910">
    <property type="match status" value="1"/>
</dbReference>
<dbReference type="InterPro" id="IPR052345">
    <property type="entry name" value="Rad_response_metalloprotease"/>
</dbReference>
<dbReference type="InterPro" id="IPR010359">
    <property type="entry name" value="IrrE_HExxH"/>
</dbReference>
<keyword evidence="3" id="KW-1185">Reference proteome</keyword>
<evidence type="ECO:0000259" key="1">
    <source>
        <dbReference type="Pfam" id="PF06114"/>
    </source>
</evidence>
<dbReference type="PANTHER" id="PTHR43236">
    <property type="entry name" value="ANTITOXIN HIGA1"/>
    <property type="match status" value="1"/>
</dbReference>